<protein>
    <recommendedName>
        <fullName evidence="4">Major facilitator superfamily (MFS) profile domain-containing protein</fullName>
    </recommendedName>
</protein>
<proteinExistence type="predicted"/>
<dbReference type="EMBL" id="WEGI01000013">
    <property type="protein sequence ID" value="MQY30227.1"/>
    <property type="molecule type" value="Genomic_DNA"/>
</dbReference>
<dbReference type="Proteomes" id="UP000431401">
    <property type="component" value="Unassembled WGS sequence"/>
</dbReference>
<evidence type="ECO:0000313" key="3">
    <source>
        <dbReference type="Proteomes" id="UP000431401"/>
    </source>
</evidence>
<dbReference type="AlphaFoldDB" id="A0A7K0DXF9"/>
<name>A0A7K0DXF9_9NOCA</name>
<evidence type="ECO:0000256" key="1">
    <source>
        <dbReference type="SAM" id="Phobius"/>
    </source>
</evidence>
<gene>
    <name evidence="2" type="ORF">NRB56_58250</name>
</gene>
<keyword evidence="1" id="KW-1133">Transmembrane helix</keyword>
<sequence>MPQQRDRQRDDARSRGTGFSAVNLAVMAGAYLDIAPRDIPHAGSITRIVQQLGGAFGAAVLAVILQRQLATHLATHPAAFAHSFLWALVFSAIAFVPAVLLPGRSRAETAAPAVTVPE</sequence>
<accession>A0A7K0DXF9</accession>
<dbReference type="RefSeq" id="WP_153347500.1">
    <property type="nucleotide sequence ID" value="NZ_WEGI01000013.1"/>
</dbReference>
<evidence type="ECO:0008006" key="4">
    <source>
        <dbReference type="Google" id="ProtNLM"/>
    </source>
</evidence>
<evidence type="ECO:0000313" key="2">
    <source>
        <dbReference type="EMBL" id="MQY30227.1"/>
    </source>
</evidence>
<feature type="transmembrane region" description="Helical" evidence="1">
    <location>
        <begin position="77"/>
        <end position="100"/>
    </location>
</feature>
<organism evidence="2 3">
    <name type="scientific">Nocardia aurantia</name>
    <dbReference type="NCBI Taxonomy" id="2585199"/>
    <lineage>
        <taxon>Bacteria</taxon>
        <taxon>Bacillati</taxon>
        <taxon>Actinomycetota</taxon>
        <taxon>Actinomycetes</taxon>
        <taxon>Mycobacteriales</taxon>
        <taxon>Nocardiaceae</taxon>
        <taxon>Nocardia</taxon>
    </lineage>
</organism>
<comment type="caution">
    <text evidence="2">The sequence shown here is derived from an EMBL/GenBank/DDBJ whole genome shotgun (WGS) entry which is preliminary data.</text>
</comment>
<keyword evidence="3" id="KW-1185">Reference proteome</keyword>
<reference evidence="2 3" key="1">
    <citation type="submission" date="2019-10" db="EMBL/GenBank/DDBJ databases">
        <title>Nocardia macrotermitis sp. nov. and Nocardia aurantia sp. nov., isolated from the gut of fungus growing-termite Macrotermes natalensis.</title>
        <authorList>
            <person name="Benndorf R."/>
            <person name="Schwitalla J."/>
            <person name="Martin K."/>
            <person name="De Beer W."/>
            <person name="Kaster A.-K."/>
            <person name="Vollmers J."/>
            <person name="Poulsen M."/>
            <person name="Beemelmanns C."/>
        </authorList>
    </citation>
    <scope>NUCLEOTIDE SEQUENCE [LARGE SCALE GENOMIC DNA]</scope>
    <source>
        <strain evidence="2 3">RB56</strain>
    </source>
</reference>
<keyword evidence="1" id="KW-0812">Transmembrane</keyword>
<feature type="transmembrane region" description="Helical" evidence="1">
    <location>
        <begin position="44"/>
        <end position="65"/>
    </location>
</feature>
<keyword evidence="1" id="KW-0472">Membrane</keyword>